<sequence>MTVTVSRPTPPAPVDAALFRQVFRRHAAGVAVVTADAGRGAAGVTVTSLASLSSEPPLLSFSITGTASAWPHLRDAGTAVVHLLGGAHTELARTFATSGIDRFGAPTRWRRLPTGEPLLDDAAAWLRISIELRHPAGGSHLVVGRIEEVGLAEHSAPLLYHDGNFHVL</sequence>
<dbReference type="Gene3D" id="2.30.110.10">
    <property type="entry name" value="Electron Transport, Fmn-binding Protein, Chain A"/>
    <property type="match status" value="1"/>
</dbReference>
<dbReference type="GO" id="GO:0010181">
    <property type="term" value="F:FMN binding"/>
    <property type="evidence" value="ECO:0007669"/>
    <property type="project" value="InterPro"/>
</dbReference>
<dbReference type="EMBL" id="FZNR01000017">
    <property type="protein sequence ID" value="SNS51494.1"/>
    <property type="molecule type" value="Genomic_DNA"/>
</dbReference>
<feature type="domain" description="Flavin reductase like" evidence="2">
    <location>
        <begin position="23"/>
        <end position="167"/>
    </location>
</feature>
<reference evidence="3 4" key="1">
    <citation type="submission" date="2017-06" db="EMBL/GenBank/DDBJ databases">
        <authorList>
            <person name="Kim H.J."/>
            <person name="Triplett B.A."/>
        </authorList>
    </citation>
    <scope>NUCLEOTIDE SEQUENCE [LARGE SCALE GENOMIC DNA]</scope>
    <source>
        <strain evidence="3 4">DSM 43151</strain>
    </source>
</reference>
<dbReference type="InterPro" id="IPR002563">
    <property type="entry name" value="Flavin_Rdtase-like_dom"/>
</dbReference>
<proteinExistence type="predicted"/>
<accession>A0A239F5W3</accession>
<dbReference type="PANTHER" id="PTHR30466:SF1">
    <property type="entry name" value="FMN REDUCTASE (NADH) RUTF"/>
    <property type="match status" value="1"/>
</dbReference>
<dbReference type="RefSeq" id="WP_089297163.1">
    <property type="nucleotide sequence ID" value="NZ_BOMU01000082.1"/>
</dbReference>
<dbReference type="InterPro" id="IPR050268">
    <property type="entry name" value="NADH-dep_flavin_reductase"/>
</dbReference>
<dbReference type="OrthoDB" id="8901155at2"/>
<dbReference type="Pfam" id="PF01613">
    <property type="entry name" value="Flavin_Reduct"/>
    <property type="match status" value="1"/>
</dbReference>
<dbReference type="AlphaFoldDB" id="A0A239F5W3"/>
<name>A0A239F5W3_9ACTN</name>
<dbReference type="Proteomes" id="UP000198415">
    <property type="component" value="Unassembled WGS sequence"/>
</dbReference>
<dbReference type="GO" id="GO:0042602">
    <property type="term" value="F:riboflavin reductase (NADPH) activity"/>
    <property type="evidence" value="ECO:0007669"/>
    <property type="project" value="TreeGrafter"/>
</dbReference>
<dbReference type="SUPFAM" id="SSF50475">
    <property type="entry name" value="FMN-binding split barrel"/>
    <property type="match status" value="1"/>
</dbReference>
<dbReference type="GO" id="GO:0006208">
    <property type="term" value="P:pyrimidine nucleobase catabolic process"/>
    <property type="evidence" value="ECO:0007669"/>
    <property type="project" value="TreeGrafter"/>
</dbReference>
<keyword evidence="4" id="KW-1185">Reference proteome</keyword>
<keyword evidence="1" id="KW-0560">Oxidoreductase</keyword>
<dbReference type="SMART" id="SM00903">
    <property type="entry name" value="Flavin_Reduct"/>
    <property type="match status" value="1"/>
</dbReference>
<dbReference type="PANTHER" id="PTHR30466">
    <property type="entry name" value="FLAVIN REDUCTASE"/>
    <property type="match status" value="1"/>
</dbReference>
<gene>
    <name evidence="3" type="ORF">SAMN06264365_11767</name>
</gene>
<evidence type="ECO:0000259" key="2">
    <source>
        <dbReference type="SMART" id="SM00903"/>
    </source>
</evidence>
<protein>
    <submittedName>
        <fullName evidence="3">NADH-FMN oxidoreductase RutF, flavin reductase (DIM6/NTAB) family</fullName>
    </submittedName>
</protein>
<evidence type="ECO:0000256" key="1">
    <source>
        <dbReference type="ARBA" id="ARBA00023002"/>
    </source>
</evidence>
<organism evidence="3 4">
    <name type="scientific">Actinoplanes regularis</name>
    <dbReference type="NCBI Taxonomy" id="52697"/>
    <lineage>
        <taxon>Bacteria</taxon>
        <taxon>Bacillati</taxon>
        <taxon>Actinomycetota</taxon>
        <taxon>Actinomycetes</taxon>
        <taxon>Micromonosporales</taxon>
        <taxon>Micromonosporaceae</taxon>
        <taxon>Actinoplanes</taxon>
    </lineage>
</organism>
<dbReference type="InterPro" id="IPR012349">
    <property type="entry name" value="Split_barrel_FMN-bd"/>
</dbReference>
<evidence type="ECO:0000313" key="4">
    <source>
        <dbReference type="Proteomes" id="UP000198415"/>
    </source>
</evidence>
<evidence type="ECO:0000313" key="3">
    <source>
        <dbReference type="EMBL" id="SNS51494.1"/>
    </source>
</evidence>